<dbReference type="InterPro" id="IPR001036">
    <property type="entry name" value="Acrflvin-R"/>
</dbReference>
<dbReference type="InterPro" id="IPR004763">
    <property type="entry name" value="CusA-like"/>
</dbReference>
<protein>
    <submittedName>
        <fullName evidence="10">Heavy metal efflux pump (Cobalt-zinc-cadmium)</fullName>
    </submittedName>
</protein>
<dbReference type="Gene3D" id="1.20.1640.10">
    <property type="entry name" value="Multidrug efflux transporter AcrB transmembrane domain"/>
    <property type="match status" value="2"/>
</dbReference>
<keyword evidence="4" id="KW-1003">Cell membrane</keyword>
<dbReference type="GO" id="GO:0005886">
    <property type="term" value="C:plasma membrane"/>
    <property type="evidence" value="ECO:0007669"/>
    <property type="project" value="UniProtKB-SubCell"/>
</dbReference>
<feature type="transmembrane region" description="Helical" evidence="9">
    <location>
        <begin position="474"/>
        <end position="496"/>
    </location>
</feature>
<dbReference type="HOGENOM" id="CLU_002755_1_2_4"/>
<proteinExistence type="inferred from homology"/>
<dbReference type="PRINTS" id="PR00702">
    <property type="entry name" value="ACRIFLAVINRP"/>
</dbReference>
<keyword evidence="11" id="KW-1185">Reference proteome</keyword>
<dbReference type="Gene3D" id="3.30.70.1440">
    <property type="entry name" value="Multidrug efflux transporter AcrB pore domain"/>
    <property type="match status" value="1"/>
</dbReference>
<evidence type="ECO:0000256" key="2">
    <source>
        <dbReference type="ARBA" id="ARBA00010942"/>
    </source>
</evidence>
<reference evidence="10 11" key="1">
    <citation type="submission" date="2014-03" db="EMBL/GenBank/DDBJ databases">
        <title>Genome of Polynucleobacter strain MWH-MoK4.</title>
        <authorList>
            <person name="Hahn M.W."/>
        </authorList>
    </citation>
    <scope>NUCLEOTIDE SEQUENCE [LARGE SCALE GENOMIC DNA]</scope>
    <source>
        <strain evidence="10 11">MWH-MoK4</strain>
    </source>
</reference>
<dbReference type="GO" id="GO:0042910">
    <property type="term" value="F:xenobiotic transmembrane transporter activity"/>
    <property type="evidence" value="ECO:0007669"/>
    <property type="project" value="TreeGrafter"/>
</dbReference>
<dbReference type="SUPFAM" id="SSF82714">
    <property type="entry name" value="Multidrug efflux transporter AcrB TolC docking domain, DN and DC subdomains"/>
    <property type="match status" value="2"/>
</dbReference>
<dbReference type="STRING" id="1835254.CL55_00003970"/>
<dbReference type="PANTHER" id="PTHR32063">
    <property type="match status" value="1"/>
</dbReference>
<feature type="transmembrane region" description="Helical" evidence="9">
    <location>
        <begin position="341"/>
        <end position="364"/>
    </location>
</feature>
<feature type="transmembrane region" description="Helical" evidence="9">
    <location>
        <begin position="869"/>
        <end position="888"/>
    </location>
</feature>
<evidence type="ECO:0000256" key="5">
    <source>
        <dbReference type="ARBA" id="ARBA00022692"/>
    </source>
</evidence>
<dbReference type="Pfam" id="PF00873">
    <property type="entry name" value="ACR_tran"/>
    <property type="match status" value="1"/>
</dbReference>
<feature type="transmembrane region" description="Helical" evidence="9">
    <location>
        <begin position="966"/>
        <end position="986"/>
    </location>
</feature>
<comment type="similarity">
    <text evidence="2">Belongs to the resistance-nodulation-cell division (RND) (TC 2.A.6) family.</text>
</comment>
<gene>
    <name evidence="10" type="ORF">CL55_00003970</name>
</gene>
<evidence type="ECO:0000256" key="9">
    <source>
        <dbReference type="SAM" id="Phobius"/>
    </source>
</evidence>
<keyword evidence="3" id="KW-0813">Transport</keyword>
<feature type="transmembrane region" description="Helical" evidence="9">
    <location>
        <begin position="895"/>
        <end position="915"/>
    </location>
</feature>
<name>A0A0E3ZIW7_9BURK</name>
<feature type="transmembrane region" description="Helical" evidence="9">
    <location>
        <begin position="998"/>
        <end position="1021"/>
    </location>
</feature>
<accession>A0A0E3ZIW7</accession>
<feature type="transmembrane region" description="Helical" evidence="9">
    <location>
        <begin position="438"/>
        <end position="462"/>
    </location>
</feature>
<dbReference type="Gene3D" id="3.30.2090.10">
    <property type="entry name" value="Multidrug efflux transporter AcrB TolC docking domain, DN and DC subdomains"/>
    <property type="match status" value="2"/>
</dbReference>
<dbReference type="PATRIC" id="fig|576611.7.peg.398"/>
<dbReference type="SUPFAM" id="SSF82693">
    <property type="entry name" value="Multidrug efflux transporter AcrB pore domain, PN1, PN2, PC1 and PC2 subdomains"/>
    <property type="match status" value="2"/>
</dbReference>
<dbReference type="SUPFAM" id="SSF82866">
    <property type="entry name" value="Multidrug efflux transporter AcrB transmembrane domain"/>
    <property type="match status" value="2"/>
</dbReference>
<feature type="region of interest" description="Disordered" evidence="8">
    <location>
        <begin position="607"/>
        <end position="628"/>
    </location>
</feature>
<evidence type="ECO:0000313" key="11">
    <source>
        <dbReference type="Proteomes" id="UP000061135"/>
    </source>
</evidence>
<feature type="transmembrane region" description="Helical" evidence="9">
    <location>
        <begin position="921"/>
        <end position="945"/>
    </location>
</feature>
<feature type="transmembrane region" description="Helical" evidence="9">
    <location>
        <begin position="542"/>
        <end position="560"/>
    </location>
</feature>
<sequence>MIEKIVRLSLQQRLLVVIIALVLFVAGLLATKRLSVDAFPDVTNVQIQIAAEAPGRSPEEVERFVTVPIELGMTGLPGLTEMRSLNRNGISVITLVFSEKTDLYFARQLVTERLIEVASAMPLGITPVMAPPSTGLGEIYQYTLDHPSDGDRQLTVEELEERRTIQDWIVRPMLRSIAGVAEINTQGGYAREYQVLVNPERLRHYQVGLRDIYEALARNNANSGGGQLPTYAERYLIRGVGLITKPEDIGKIILKEVKGIPVYVKNVAEVTIGSEIRQGAAIKNGYTESVAGIIQMIRGGNAREVVNRIKLKVAEINEGKLLPDGLQIVPFYDRTDLVNAAMFNVAKVLIEGVILVVILLFLFLGDVRSSLIVVATLILTPLLTFLVMNRYGISANLMSLGGLAIAIGIMVDGSVVVVENTFAKLGERLKMGESKIRIILEAATEVGTPVLFGVGIIILVFMPLLSLEGMEGKMFAPMAITIAIALTISLILSFTLSPVLCSYILKGGSEDDTKVVARLRAPYERWLHWCLANPKLVVKRSLIGLVASIIGFALLGKAFIPVMQEGSITPVIVRAPNISLDESIKLEFEAIRRIMTIPDVKMAVSRLGKGESPADPGQPNESDPIVTLKSTGDRKFSQEEIAQQIRDKLKTLPGIELSISQPIAARVDEMVSGVRSQVAIKIFGDDLVTLQKLGGQISQILTKMKGSNDLRIEQASGQNYLNITINRDAIARYGINVSDVNDVIETAIGGKQASIVYEGERRFPLLLRYPAPYRDNVDAINNIILHSPDGAQVLMRDLADIALVDGPAQISRESGKRRLVVGVNVDGRDLGGFVKEAQELIAKQVELPQGYSLQWGGQFENMERAMARLMIIIPLTILAIYFLLFMLFKSLRLAGLIILVLPFASIGGVFGLFISGEYLSVPAAVGFINLWGIAVLNGVVLISFIKQLREDGYSMEDALLHGCGHRFRPVMMTASVAMLALVPMLFSGGPGSEVTRPLAAVVISGLITSTALTLLVLPVLYRWFEDKEVEA</sequence>
<evidence type="ECO:0000256" key="6">
    <source>
        <dbReference type="ARBA" id="ARBA00022989"/>
    </source>
</evidence>
<evidence type="ECO:0000256" key="1">
    <source>
        <dbReference type="ARBA" id="ARBA00004651"/>
    </source>
</evidence>
<keyword evidence="5 9" id="KW-0812">Transmembrane</keyword>
<dbReference type="Gene3D" id="3.30.70.1430">
    <property type="entry name" value="Multidrug efflux transporter AcrB pore domain"/>
    <property type="match status" value="2"/>
</dbReference>
<dbReference type="KEGG" id="pdq:CL55_00003970"/>
<evidence type="ECO:0000313" key="10">
    <source>
        <dbReference type="EMBL" id="AKD24730.1"/>
    </source>
</evidence>
<dbReference type="OrthoDB" id="9798415at2"/>
<dbReference type="Proteomes" id="UP000061135">
    <property type="component" value="Chromosome"/>
</dbReference>
<dbReference type="InterPro" id="IPR027463">
    <property type="entry name" value="AcrB_DN_DC_subdom"/>
</dbReference>
<feature type="transmembrane region" description="Helical" evidence="9">
    <location>
        <begin position="371"/>
        <end position="391"/>
    </location>
</feature>
<keyword evidence="6 9" id="KW-1133">Transmembrane helix</keyword>
<dbReference type="RefSeq" id="WP_046329645.1">
    <property type="nucleotide sequence ID" value="NZ_CP007501.1"/>
</dbReference>
<evidence type="ECO:0000256" key="3">
    <source>
        <dbReference type="ARBA" id="ARBA00022448"/>
    </source>
</evidence>
<dbReference type="AlphaFoldDB" id="A0A0E3ZIW7"/>
<evidence type="ECO:0000256" key="8">
    <source>
        <dbReference type="SAM" id="MobiDB-lite"/>
    </source>
</evidence>
<evidence type="ECO:0000256" key="4">
    <source>
        <dbReference type="ARBA" id="ARBA00022475"/>
    </source>
</evidence>
<dbReference type="EMBL" id="CP007501">
    <property type="protein sequence ID" value="AKD24730.1"/>
    <property type="molecule type" value="Genomic_DNA"/>
</dbReference>
<feature type="transmembrane region" description="Helical" evidence="9">
    <location>
        <begin position="397"/>
        <end position="418"/>
    </location>
</feature>
<comment type="subcellular location">
    <subcellularLocation>
        <location evidence="1">Cell membrane</location>
        <topology evidence="1">Multi-pass membrane protein</topology>
    </subcellularLocation>
</comment>
<dbReference type="NCBIfam" id="TIGR00914">
    <property type="entry name" value="2A0601"/>
    <property type="match status" value="1"/>
</dbReference>
<evidence type="ECO:0000256" key="7">
    <source>
        <dbReference type="ARBA" id="ARBA00023136"/>
    </source>
</evidence>
<organism evidence="10 11">
    <name type="scientific">Polynucleobacter duraquae</name>
    <dbReference type="NCBI Taxonomy" id="1835254"/>
    <lineage>
        <taxon>Bacteria</taxon>
        <taxon>Pseudomonadati</taxon>
        <taxon>Pseudomonadota</taxon>
        <taxon>Betaproteobacteria</taxon>
        <taxon>Burkholderiales</taxon>
        <taxon>Burkholderiaceae</taxon>
        <taxon>Polynucleobacter</taxon>
    </lineage>
</organism>
<keyword evidence="7 9" id="KW-0472">Membrane</keyword>
<dbReference type="Gene3D" id="3.30.70.1320">
    <property type="entry name" value="Multidrug efflux transporter AcrB pore domain like"/>
    <property type="match status" value="1"/>
</dbReference>
<dbReference type="GO" id="GO:0008324">
    <property type="term" value="F:monoatomic cation transmembrane transporter activity"/>
    <property type="evidence" value="ECO:0007669"/>
    <property type="project" value="InterPro"/>
</dbReference>
<dbReference type="PANTHER" id="PTHR32063:SF24">
    <property type="entry name" value="CATION EFFLUX SYSTEM (ACRB_ACRD_ACRF FAMILY)"/>
    <property type="match status" value="1"/>
</dbReference>